<evidence type="ECO:0000313" key="2">
    <source>
        <dbReference type="Proteomes" id="UP001230496"/>
    </source>
</evidence>
<organism evidence="1 2">
    <name type="scientific">Marivirga salinarum</name>
    <dbReference type="NCBI Taxonomy" id="3059078"/>
    <lineage>
        <taxon>Bacteria</taxon>
        <taxon>Pseudomonadati</taxon>
        <taxon>Bacteroidota</taxon>
        <taxon>Cytophagia</taxon>
        <taxon>Cytophagales</taxon>
        <taxon>Marivirgaceae</taxon>
        <taxon>Marivirga</taxon>
    </lineage>
</organism>
<sequence length="95" mass="11288">MEQVLINKQEKDLLRGEYSAEEAKEIISNFITQKINFHNMRNFRSQVRYEKPDENSLKRIEELKESRKSIMELINTAKEEGKMLKIDSTITIELI</sequence>
<evidence type="ECO:0000313" key="1">
    <source>
        <dbReference type="EMBL" id="WMN12965.1"/>
    </source>
</evidence>
<dbReference type="RefSeq" id="WP_308351386.1">
    <property type="nucleotide sequence ID" value="NZ_CP129971.1"/>
</dbReference>
<dbReference type="EMBL" id="CP129971">
    <property type="protein sequence ID" value="WMN12965.1"/>
    <property type="molecule type" value="Genomic_DNA"/>
</dbReference>
<dbReference type="AlphaFoldDB" id="A0AA51ND62"/>
<gene>
    <name evidence="1" type="ORF">QYS49_35125</name>
</gene>
<dbReference type="KEGG" id="msaa:QYS49_35125"/>
<dbReference type="Proteomes" id="UP001230496">
    <property type="component" value="Chromosome"/>
</dbReference>
<name>A0AA51ND62_9BACT</name>
<proteinExistence type="predicted"/>
<reference evidence="1 2" key="1">
    <citation type="submission" date="2023-08" db="EMBL/GenBank/DDBJ databases">
        <title>Comparative genomics and taxonomic characterization of three novel marine species of genus Marivirga.</title>
        <authorList>
            <person name="Muhammad N."/>
            <person name="Kim S.-G."/>
        </authorList>
    </citation>
    <scope>NUCLEOTIDE SEQUENCE [LARGE SCALE GENOMIC DNA]</scope>
    <source>
        <strain evidence="1 2">BDSF4-3</strain>
    </source>
</reference>
<accession>A0AA51ND62</accession>
<protein>
    <submittedName>
        <fullName evidence="1">Uncharacterized protein</fullName>
    </submittedName>
</protein>
<keyword evidence="2" id="KW-1185">Reference proteome</keyword>